<accession>A0A2M7RK12</accession>
<dbReference type="Gene3D" id="3.30.2320.50">
    <property type="match status" value="1"/>
</dbReference>
<evidence type="ECO:0000313" key="4">
    <source>
        <dbReference type="EMBL" id="PIY97099.1"/>
    </source>
</evidence>
<organism evidence="4 5">
    <name type="scientific">Candidatus Kerfeldbacteria bacterium CG_4_10_14_0_8_um_filter_42_10</name>
    <dbReference type="NCBI Taxonomy" id="2014248"/>
    <lineage>
        <taxon>Bacteria</taxon>
        <taxon>Candidatus Kerfeldiibacteriota</taxon>
    </lineage>
</organism>
<dbReference type="GO" id="GO:0016151">
    <property type="term" value="F:nickel cation binding"/>
    <property type="evidence" value="ECO:0007669"/>
    <property type="project" value="InterPro"/>
</dbReference>
<keyword evidence="3" id="KW-0862">Zinc</keyword>
<protein>
    <recommendedName>
        <fullName evidence="6">Hydrogenase maturation nickel metallochaperone HypA</fullName>
    </recommendedName>
</protein>
<evidence type="ECO:0000313" key="5">
    <source>
        <dbReference type="Proteomes" id="UP000230779"/>
    </source>
</evidence>
<sequence>MHDLLAAKDILDAALKEAERKNLKKITKLVIELGKIIDHGEGISQENLEFNLKMVAKGTLAENAQIVIKGINQPVVRLVELEGE</sequence>
<dbReference type="InterPro" id="IPR000688">
    <property type="entry name" value="HypA/HybF"/>
</dbReference>
<evidence type="ECO:0000256" key="1">
    <source>
        <dbReference type="ARBA" id="ARBA00022596"/>
    </source>
</evidence>
<proteinExistence type="predicted"/>
<evidence type="ECO:0008006" key="6">
    <source>
        <dbReference type="Google" id="ProtNLM"/>
    </source>
</evidence>
<evidence type="ECO:0000256" key="2">
    <source>
        <dbReference type="ARBA" id="ARBA00022723"/>
    </source>
</evidence>
<comment type="caution">
    <text evidence="4">The sequence shown here is derived from an EMBL/GenBank/DDBJ whole genome shotgun (WGS) entry which is preliminary data.</text>
</comment>
<dbReference type="Proteomes" id="UP000230779">
    <property type="component" value="Unassembled WGS sequence"/>
</dbReference>
<dbReference type="EMBL" id="PFMD01000015">
    <property type="protein sequence ID" value="PIY97099.1"/>
    <property type="molecule type" value="Genomic_DNA"/>
</dbReference>
<name>A0A2M7RK12_9BACT</name>
<keyword evidence="2" id="KW-0479">Metal-binding</keyword>
<dbReference type="Pfam" id="PF01155">
    <property type="entry name" value="HypA"/>
    <property type="match status" value="1"/>
</dbReference>
<dbReference type="GO" id="GO:0051604">
    <property type="term" value="P:protein maturation"/>
    <property type="evidence" value="ECO:0007669"/>
    <property type="project" value="InterPro"/>
</dbReference>
<dbReference type="AlphaFoldDB" id="A0A2M7RK12"/>
<reference evidence="4 5" key="1">
    <citation type="submission" date="2017-09" db="EMBL/GenBank/DDBJ databases">
        <title>Depth-based differentiation of microbial function through sediment-hosted aquifers and enrichment of novel symbionts in the deep terrestrial subsurface.</title>
        <authorList>
            <person name="Probst A.J."/>
            <person name="Ladd B."/>
            <person name="Jarett J.K."/>
            <person name="Geller-Mcgrath D.E."/>
            <person name="Sieber C.M."/>
            <person name="Emerson J.B."/>
            <person name="Anantharaman K."/>
            <person name="Thomas B.C."/>
            <person name="Malmstrom R."/>
            <person name="Stieglmeier M."/>
            <person name="Klingl A."/>
            <person name="Woyke T."/>
            <person name="Ryan C.M."/>
            <person name="Banfield J.F."/>
        </authorList>
    </citation>
    <scope>NUCLEOTIDE SEQUENCE [LARGE SCALE GENOMIC DNA]</scope>
    <source>
        <strain evidence="4">CG_4_10_14_0_8_um_filter_42_10</strain>
    </source>
</reference>
<gene>
    <name evidence="4" type="ORF">COY66_01275</name>
</gene>
<evidence type="ECO:0000256" key="3">
    <source>
        <dbReference type="ARBA" id="ARBA00022833"/>
    </source>
</evidence>
<keyword evidence="1" id="KW-0533">Nickel</keyword>